<feature type="domain" description="IPT/TIG" evidence="2">
    <location>
        <begin position="39"/>
        <end position="120"/>
    </location>
</feature>
<evidence type="ECO:0000313" key="4">
    <source>
        <dbReference type="Proteomes" id="UP000192796"/>
    </source>
</evidence>
<gene>
    <name evidence="3" type="ORF">A3860_32960</name>
</gene>
<dbReference type="InterPro" id="IPR028994">
    <property type="entry name" value="Integrin_alpha_N"/>
</dbReference>
<keyword evidence="1" id="KW-0732">Signal</keyword>
<feature type="domain" description="IPT/TIG" evidence="2">
    <location>
        <begin position="579"/>
        <end position="656"/>
    </location>
</feature>
<dbReference type="InterPro" id="IPR013517">
    <property type="entry name" value="FG-GAP"/>
</dbReference>
<dbReference type="InterPro" id="IPR002909">
    <property type="entry name" value="IPT_dom"/>
</dbReference>
<dbReference type="Proteomes" id="UP000192796">
    <property type="component" value="Unassembled WGS sequence"/>
</dbReference>
<dbReference type="CDD" id="cd00603">
    <property type="entry name" value="IPT_PCSR"/>
    <property type="match status" value="3"/>
</dbReference>
<comment type="caution">
    <text evidence="3">The sequence shown here is derived from an EMBL/GenBank/DDBJ whole genome shotgun (WGS) entry which is preliminary data.</text>
</comment>
<dbReference type="SMART" id="SM00429">
    <property type="entry name" value="IPT"/>
    <property type="match status" value="5"/>
</dbReference>
<dbReference type="OrthoDB" id="1110382at2"/>
<dbReference type="RefSeq" id="WP_081152821.1">
    <property type="nucleotide sequence ID" value="NZ_LVYD01000060.1"/>
</dbReference>
<dbReference type="Gene3D" id="2.130.10.130">
    <property type="entry name" value="Integrin alpha, N-terminal"/>
    <property type="match status" value="3"/>
</dbReference>
<name>A0A1V9FQH7_9BACT</name>
<feature type="domain" description="IPT/TIG" evidence="2">
    <location>
        <begin position="737"/>
        <end position="815"/>
    </location>
</feature>
<proteinExistence type="predicted"/>
<accession>A0A1V9FQH7</accession>
<dbReference type="EMBL" id="LVYD01000060">
    <property type="protein sequence ID" value="OQP60625.1"/>
    <property type="molecule type" value="Genomic_DNA"/>
</dbReference>
<dbReference type="Pfam" id="PF13517">
    <property type="entry name" value="FG-GAP_3"/>
    <property type="match status" value="6"/>
</dbReference>
<dbReference type="CDD" id="cd00102">
    <property type="entry name" value="IPT"/>
    <property type="match status" value="1"/>
</dbReference>
<evidence type="ECO:0000313" key="3">
    <source>
        <dbReference type="EMBL" id="OQP60625.1"/>
    </source>
</evidence>
<organism evidence="3 4">
    <name type="scientific">Niastella vici</name>
    <dbReference type="NCBI Taxonomy" id="1703345"/>
    <lineage>
        <taxon>Bacteria</taxon>
        <taxon>Pseudomonadati</taxon>
        <taxon>Bacteroidota</taxon>
        <taxon>Chitinophagia</taxon>
        <taxon>Chitinophagales</taxon>
        <taxon>Chitinophagaceae</taxon>
        <taxon>Niastella</taxon>
    </lineage>
</organism>
<dbReference type="SUPFAM" id="SSF69318">
    <property type="entry name" value="Integrin alpha N-terminal domain"/>
    <property type="match status" value="3"/>
</dbReference>
<dbReference type="PANTHER" id="PTHR44103:SF1">
    <property type="entry name" value="PROPROTEIN CONVERTASE P"/>
    <property type="match status" value="1"/>
</dbReference>
<dbReference type="STRING" id="1703345.A3860_32960"/>
<dbReference type="PANTHER" id="PTHR44103">
    <property type="entry name" value="PROPROTEIN CONVERTASE P"/>
    <property type="match status" value="1"/>
</dbReference>
<feature type="domain" description="IPT/TIG" evidence="2">
    <location>
        <begin position="658"/>
        <end position="735"/>
    </location>
</feature>
<reference evidence="3 4" key="1">
    <citation type="submission" date="2016-03" db="EMBL/GenBank/DDBJ databases">
        <title>Niastella vici sp. nov., isolated from farmland soil.</title>
        <authorList>
            <person name="Chen L."/>
            <person name="Wang D."/>
            <person name="Yang S."/>
            <person name="Wang G."/>
        </authorList>
    </citation>
    <scope>NUCLEOTIDE SEQUENCE [LARGE SCALE GENOMIC DNA]</scope>
    <source>
        <strain evidence="3 4">DJ57</strain>
    </source>
</reference>
<dbReference type="Gene3D" id="2.60.40.10">
    <property type="entry name" value="Immunoglobulins"/>
    <property type="match status" value="6"/>
</dbReference>
<dbReference type="Pfam" id="PF01833">
    <property type="entry name" value="TIG"/>
    <property type="match status" value="6"/>
</dbReference>
<dbReference type="NCBIfam" id="TIGR04183">
    <property type="entry name" value="Por_Secre_tail"/>
    <property type="match status" value="1"/>
</dbReference>
<protein>
    <recommendedName>
        <fullName evidence="2">IPT/TIG domain-containing protein</fullName>
    </recommendedName>
</protein>
<evidence type="ECO:0000256" key="1">
    <source>
        <dbReference type="ARBA" id="ARBA00022729"/>
    </source>
</evidence>
<dbReference type="InterPro" id="IPR026444">
    <property type="entry name" value="Secre_tail"/>
</dbReference>
<feature type="domain" description="IPT/TIG" evidence="2">
    <location>
        <begin position="817"/>
        <end position="898"/>
    </location>
</feature>
<evidence type="ECO:0000259" key="2">
    <source>
        <dbReference type="SMART" id="SM00429"/>
    </source>
</evidence>
<dbReference type="SUPFAM" id="SSF81296">
    <property type="entry name" value="E set domains"/>
    <property type="match status" value="5"/>
</dbReference>
<dbReference type="InterPro" id="IPR013783">
    <property type="entry name" value="Ig-like_fold"/>
</dbReference>
<dbReference type="InterPro" id="IPR014756">
    <property type="entry name" value="Ig_E-set"/>
</dbReference>
<keyword evidence="4" id="KW-1185">Reference proteome</keyword>
<sequence length="1527" mass="158711">MKVFFPISNESVPGNQIVHRSLFCLIIFLSFFSIAAKAQPSISSFAPVSGPIGTSVTITGANFSANPADNIVFLGAVRAAVTSATSTSLTITVPAGATYQPLSVTVNKLTAFASKPFIVTFPDAQNMVEVRYQVQNTFDTPIDSTTGLHPNGIAIADFDNDGNPDVATANNYSINGEPASVSVLRNTGAGGALSFTSHQDIKTGVLTYAVAAFDLDGDGKPDLVSSSIADQSISIHKNTSTPGAISFATKIDYTTGNNPYSIAIADLDNDGKPDLAVAGYTASAISVFRNTSLNGNITFAPRVDILTGASPNAIIASDLDGDGKPDLAVTNEFMNTISLYRNTSTTGAISFAATTTYATGSKPFGIAAGDLDGDNKPDLAVTNSGTSTYSVFRNTGNAGTISFAAKADFNTGATPYGISIGDLNGDAKPDVVVAAINSTFAQNTSTVGNISFATQIYLWLGRTSFYIGISDFTADGRNDLACANFTSESVSLLRNKNNEPTISDISPSTAAAGATVTITGYNLSGVTALSIGGVPVSSFTIVNSTTISAVVGSGATGQITATNKYGTTTSKTVFTFAGPPVVQSFSPTVSGQGMTVAITGQNFTNATAVKFGGTNATSYTIVSPTVITAVVGAGATGNVSVTTSYGTGTAANFTWVTIPKITSFTPAVAGTDSIVTLTGSNFTTVTAITFGGIPAASFSIINTTTIKAVVGSGATGKIAVTDPVFTADIDGFTYAPAPNITSFTPLQGIAGDEVTLTGTNFIGVSNVKFGGIDATSFTVPSSTTIKAIVSGGGASGDISIVTTGGKTSIPGFTFIPPPVITGFSPASGPVGTTVTITGINFSATPANNIVYFGAVRATVTAATTTSLTVIVPASADHHSITVTSNKLTACTNEPFIVTFPDGPATFTTSSFATRKTVYSNAINDDIFVIDVDGDGKPDIVTPDWAVHSVSIIRNTGTFSTISFAPPVKFDVSWYTNNITMGDVDGDGKPDLAISSGDYSINILKNSSTPGNISFTTAAIVPTNNLFNATRMQLKDIDGDGRPDLTVLAGGSNSVWMYIYQNISGNGTISFSTPIILPAASTYYSNPEYADLDGDKKPELLFTISGTTISIYKNKSIPGTISFDNQMGVNVTTNYPQYTTAGDLDGDGKSDLVITYGNYIGWKRNTTTGGVISFDALQIAFPSSGLNKAVLADLDGDGKPDIIERSGGPNGVDQGIYIRKNQSVPGTISFSATAAYPVKMQIAAGAVAVCDLNGDSKPDLISTEYGQKTISVFTNLAGAQLVNACPGGNLSLVADKTGTNYQWQLNTGNGFSNLSNNSTYSAVTTQTLQITNLPVNYNGYNYRCLVDGNNSIISILEIEQIFTPVIAVQDNTISISIVDTACRYTWQLKNGAGVWNDITPAATDTSFKASVSGNYRIKATKGTCVSYSNEQVINIPITAILPVQANDMGIHVYPNPVTTTLIIDSLKLFDHWQSLEIFSTDGKQTIKPISIKNHTKFLLPVNSLKNGLYMAILKRTTGAPVLIRFIKQ</sequence>